<dbReference type="EC" id="2.7.7.7" evidence="1"/>
<protein>
    <recommendedName>
        <fullName evidence="2">DNA polymerase III subunit delta'</fullName>
        <ecNumber evidence="1">2.7.7.7</ecNumber>
    </recommendedName>
</protein>
<dbReference type="Gene3D" id="3.40.50.300">
    <property type="entry name" value="P-loop containing nucleotide triphosphate hydrolases"/>
    <property type="match status" value="1"/>
</dbReference>
<proteinExistence type="predicted"/>
<dbReference type="Gene3D" id="1.20.272.10">
    <property type="match status" value="1"/>
</dbReference>
<evidence type="ECO:0000313" key="10">
    <source>
        <dbReference type="Proteomes" id="UP000005435"/>
    </source>
</evidence>
<dbReference type="GO" id="GO:0003677">
    <property type="term" value="F:DNA binding"/>
    <property type="evidence" value="ECO:0007669"/>
    <property type="project" value="InterPro"/>
</dbReference>
<feature type="domain" description="DNA polymerase III delta subunit C-terminal" evidence="8">
    <location>
        <begin position="229"/>
        <end position="329"/>
    </location>
</feature>
<dbReference type="GO" id="GO:0008408">
    <property type="term" value="F:3'-5' exonuclease activity"/>
    <property type="evidence" value="ECO:0007669"/>
    <property type="project" value="InterPro"/>
</dbReference>
<reference evidence="10" key="1">
    <citation type="submission" date="2011-12" db="EMBL/GenBank/DDBJ databases">
        <title>Complete sequence of Clostridium clariflavum DSM 19732.</title>
        <authorList>
            <consortium name="US DOE Joint Genome Institute"/>
            <person name="Lucas S."/>
            <person name="Han J."/>
            <person name="Lapidus A."/>
            <person name="Cheng J.-F."/>
            <person name="Goodwin L."/>
            <person name="Pitluck S."/>
            <person name="Peters L."/>
            <person name="Teshima H."/>
            <person name="Detter J.C."/>
            <person name="Han C."/>
            <person name="Tapia R."/>
            <person name="Land M."/>
            <person name="Hauser L."/>
            <person name="Kyrpides N."/>
            <person name="Ivanova N."/>
            <person name="Pagani I."/>
            <person name="Kitzmiller T."/>
            <person name="Lynd L."/>
            <person name="Izquierdo J."/>
            <person name="Woyke T."/>
        </authorList>
    </citation>
    <scope>NUCLEOTIDE SEQUENCE [LARGE SCALE GENOMIC DNA]</scope>
    <source>
        <strain evidence="10">DSM 19732 / NBRC 101661 / EBR45</strain>
    </source>
</reference>
<evidence type="ECO:0000256" key="6">
    <source>
        <dbReference type="ARBA" id="ARBA00022932"/>
    </source>
</evidence>
<evidence type="ECO:0000256" key="5">
    <source>
        <dbReference type="ARBA" id="ARBA00022705"/>
    </source>
</evidence>
<comment type="catalytic activity">
    <reaction evidence="7">
        <text>DNA(n) + a 2'-deoxyribonucleoside 5'-triphosphate = DNA(n+1) + diphosphate</text>
        <dbReference type="Rhea" id="RHEA:22508"/>
        <dbReference type="Rhea" id="RHEA-COMP:17339"/>
        <dbReference type="Rhea" id="RHEA-COMP:17340"/>
        <dbReference type="ChEBI" id="CHEBI:33019"/>
        <dbReference type="ChEBI" id="CHEBI:61560"/>
        <dbReference type="ChEBI" id="CHEBI:173112"/>
        <dbReference type="EC" id="2.7.7.7"/>
    </reaction>
</comment>
<dbReference type="PANTHER" id="PTHR11669">
    <property type="entry name" value="REPLICATION FACTOR C / DNA POLYMERASE III GAMMA-TAU SUBUNIT"/>
    <property type="match status" value="1"/>
</dbReference>
<dbReference type="KEGG" id="ccl:Clocl_4028"/>
<keyword evidence="10" id="KW-1185">Reference proteome</keyword>
<accession>G8LSV1</accession>
<organism evidence="9 10">
    <name type="scientific">Acetivibrio clariflavus (strain DSM 19732 / NBRC 101661 / EBR45)</name>
    <name type="common">Clostridium clariflavum</name>
    <dbReference type="NCBI Taxonomy" id="720554"/>
    <lineage>
        <taxon>Bacteria</taxon>
        <taxon>Bacillati</taxon>
        <taxon>Bacillota</taxon>
        <taxon>Clostridia</taxon>
        <taxon>Eubacteriales</taxon>
        <taxon>Oscillospiraceae</taxon>
        <taxon>Acetivibrio</taxon>
    </lineage>
</organism>
<dbReference type="InterPro" id="IPR004622">
    <property type="entry name" value="DNA_pol_HolB"/>
</dbReference>
<evidence type="ECO:0000256" key="2">
    <source>
        <dbReference type="ARBA" id="ARBA00014363"/>
    </source>
</evidence>
<gene>
    <name evidence="9" type="ordered locus">Clocl_4028</name>
</gene>
<dbReference type="eggNOG" id="COG2812">
    <property type="taxonomic scope" value="Bacteria"/>
</dbReference>
<dbReference type="NCBIfam" id="TIGR00678">
    <property type="entry name" value="holB"/>
    <property type="match status" value="1"/>
</dbReference>
<dbReference type="GO" id="GO:0006261">
    <property type="term" value="P:DNA-templated DNA replication"/>
    <property type="evidence" value="ECO:0007669"/>
    <property type="project" value="TreeGrafter"/>
</dbReference>
<evidence type="ECO:0000256" key="1">
    <source>
        <dbReference type="ARBA" id="ARBA00012417"/>
    </source>
</evidence>
<evidence type="ECO:0000259" key="8">
    <source>
        <dbReference type="Pfam" id="PF09115"/>
    </source>
</evidence>
<dbReference type="GO" id="GO:0003887">
    <property type="term" value="F:DNA-directed DNA polymerase activity"/>
    <property type="evidence" value="ECO:0007669"/>
    <property type="project" value="UniProtKB-KW"/>
</dbReference>
<dbReference type="EMBL" id="CP003065">
    <property type="protein sequence ID" value="AEV70464.1"/>
    <property type="molecule type" value="Genomic_DNA"/>
</dbReference>
<dbReference type="PANTHER" id="PTHR11669:SF8">
    <property type="entry name" value="DNA POLYMERASE III SUBUNIT DELTA"/>
    <property type="match status" value="1"/>
</dbReference>
<keyword evidence="5" id="KW-0235">DNA replication</keyword>
<keyword evidence="3" id="KW-0808">Transferase</keyword>
<dbReference type="AlphaFoldDB" id="G8LSV1"/>
<name>G8LSV1_ACECE</name>
<dbReference type="InterPro" id="IPR027417">
    <property type="entry name" value="P-loop_NTPase"/>
</dbReference>
<evidence type="ECO:0000256" key="4">
    <source>
        <dbReference type="ARBA" id="ARBA00022695"/>
    </source>
</evidence>
<evidence type="ECO:0000256" key="3">
    <source>
        <dbReference type="ARBA" id="ARBA00022679"/>
    </source>
</evidence>
<dbReference type="InterPro" id="IPR050238">
    <property type="entry name" value="DNA_Rep/Repair_Clamp_Loader"/>
</dbReference>
<dbReference type="Pfam" id="PF13177">
    <property type="entry name" value="DNA_pol3_delta2"/>
    <property type="match status" value="1"/>
</dbReference>
<keyword evidence="6" id="KW-0239">DNA-directed DNA polymerase</keyword>
<keyword evidence="4" id="KW-0548">Nucleotidyltransferase</keyword>
<dbReference type="STRING" id="720554.Clocl_4028"/>
<reference evidence="9 10" key="2">
    <citation type="journal article" date="2012" name="Stand. Genomic Sci.">
        <title>Complete Genome Sequence of Clostridium clariflavum DSM 19732.</title>
        <authorList>
            <person name="Izquierdo J.A."/>
            <person name="Goodwin L."/>
            <person name="Davenport K.W."/>
            <person name="Teshima H."/>
            <person name="Bruce D."/>
            <person name="Detter C."/>
            <person name="Tapia R."/>
            <person name="Han S."/>
            <person name="Land M."/>
            <person name="Hauser L."/>
            <person name="Jeffries C.D."/>
            <person name="Han J."/>
            <person name="Pitluck S."/>
            <person name="Nolan M."/>
            <person name="Chen A."/>
            <person name="Huntemann M."/>
            <person name="Mavromatis K."/>
            <person name="Mikhailova N."/>
            <person name="Liolios K."/>
            <person name="Woyke T."/>
            <person name="Lynd L.R."/>
        </authorList>
    </citation>
    <scope>NUCLEOTIDE SEQUENCE [LARGE SCALE GENOMIC DNA]</scope>
    <source>
        <strain evidence="10">DSM 19732 / NBRC 101661 / EBR45</strain>
    </source>
</reference>
<dbReference type="Proteomes" id="UP000005435">
    <property type="component" value="Chromosome"/>
</dbReference>
<sequence>MGCNVNFSDIVGQNEVVNSLKNILKEHSTRHAYIFAGPEGIGKRLVAKVFAAALLCSDCNSLEACEDCQPCRLFQSGTNPDFYVLETEGTSISVDDIRKMQQDISIRPMYSEKKVYLIAEADKMTAQAQNCLLKTLEEPPEYAVIILTAVNINSLLETIRSRCILYNFRKNTDEEIRQCIKKIKGSELAGIDFIVSYADGVPGKAIRLIESEDFLLIRDKVIEIMLKLRNSNLTEIFDAYGFFEENKDNIDSILDIMLMFYRDLLIAKKAGKENILINSDKKDIILKNADRYEINKLIKNVNAIEEARRNIKQNANYQLVIEVMLMKLQEE</sequence>
<dbReference type="Pfam" id="PF09115">
    <property type="entry name" value="DNApol3-delta_C"/>
    <property type="match status" value="1"/>
</dbReference>
<dbReference type="SUPFAM" id="SSF52540">
    <property type="entry name" value="P-loop containing nucleoside triphosphate hydrolases"/>
    <property type="match status" value="1"/>
</dbReference>
<evidence type="ECO:0000256" key="7">
    <source>
        <dbReference type="ARBA" id="ARBA00049244"/>
    </source>
</evidence>
<dbReference type="HOGENOM" id="CLU_006229_4_0_9"/>
<dbReference type="InterPro" id="IPR015199">
    <property type="entry name" value="DNA_pol_III_delta_C"/>
</dbReference>
<dbReference type="GO" id="GO:0009360">
    <property type="term" value="C:DNA polymerase III complex"/>
    <property type="evidence" value="ECO:0007669"/>
    <property type="project" value="InterPro"/>
</dbReference>
<evidence type="ECO:0000313" key="9">
    <source>
        <dbReference type="EMBL" id="AEV70464.1"/>
    </source>
</evidence>